<dbReference type="EMBL" id="LR796637">
    <property type="protein sequence ID" value="CAB4156534.1"/>
    <property type="molecule type" value="Genomic_DNA"/>
</dbReference>
<protein>
    <recommendedName>
        <fullName evidence="1">DUF5047 domain-containing protein</fullName>
    </recommendedName>
</protein>
<gene>
    <name evidence="2" type="ORF">UFOVP655_66</name>
</gene>
<name>A0A6J5NMK4_9CAUD</name>
<feature type="domain" description="DUF5047" evidence="1">
    <location>
        <begin position="41"/>
        <end position="163"/>
    </location>
</feature>
<reference evidence="2" key="1">
    <citation type="submission" date="2020-04" db="EMBL/GenBank/DDBJ databases">
        <authorList>
            <person name="Chiriac C."/>
            <person name="Salcher M."/>
            <person name="Ghai R."/>
            <person name="Kavagutti S V."/>
        </authorList>
    </citation>
    <scope>NUCLEOTIDE SEQUENCE</scope>
</reference>
<accession>A0A6J5NMK4</accession>
<proteinExistence type="predicted"/>
<organism evidence="2">
    <name type="scientific">uncultured Caudovirales phage</name>
    <dbReference type="NCBI Taxonomy" id="2100421"/>
    <lineage>
        <taxon>Viruses</taxon>
        <taxon>Duplodnaviria</taxon>
        <taxon>Heunggongvirae</taxon>
        <taxon>Uroviricota</taxon>
        <taxon>Caudoviricetes</taxon>
        <taxon>Peduoviridae</taxon>
        <taxon>Maltschvirus</taxon>
        <taxon>Maltschvirus maltsch</taxon>
    </lineage>
</organism>
<dbReference type="Pfam" id="PF16466">
    <property type="entry name" value="DUF5047"/>
    <property type="match status" value="1"/>
</dbReference>
<dbReference type="InterPro" id="IPR032490">
    <property type="entry name" value="DUF5047"/>
</dbReference>
<sequence length="372" mass="41114">MYPVTDAFLSSVRKSHISKIKVEIYDVANGEIISYASPTAGSVTIDSRRTIRRQCNLEFVDTDGTLVPRNNRSSVFLPYNREIKIYRGVQYFDGTEELVPLGVFQITTVEVTDTAQGIKINVEGSDRSLRIQKAKWTSHNFSIDADTPKELAIKQILQDRYPNVKTDFPATGQVCPITYPTLDQSSDPWKEALKISESAGMDLYFDANGVARMRPIPDPDLGQPLIEYTDGADSVLTQLGRNLSTDESYNHVIYTGEGTNLTIGVIGEAKDENPSSPTYVNTYGSVPIFKSSPNILTVAEAEEAARAELKKVIGASEKISWDQIVNPAHDVYDLIKIVRNPSGVSATLMIDTITIPLDPKATMNAIGRTRRF</sequence>
<evidence type="ECO:0000313" key="2">
    <source>
        <dbReference type="EMBL" id="CAB4156534.1"/>
    </source>
</evidence>
<evidence type="ECO:0000259" key="1">
    <source>
        <dbReference type="Pfam" id="PF16466"/>
    </source>
</evidence>